<protein>
    <recommendedName>
        <fullName evidence="3">WavE lipopolysaccharide synthesis</fullName>
    </recommendedName>
</protein>
<name>F5XYX8_RAMTT</name>
<organism evidence="1 2">
    <name type="scientific">Ramlibacter tataouinensis (strain ATCC BAA-407 / DSM 14655 / LMG 21543 / TTB310)</name>
    <dbReference type="NCBI Taxonomy" id="365046"/>
    <lineage>
        <taxon>Bacteria</taxon>
        <taxon>Pseudomonadati</taxon>
        <taxon>Pseudomonadota</taxon>
        <taxon>Betaproteobacteria</taxon>
        <taxon>Burkholderiales</taxon>
        <taxon>Comamonadaceae</taxon>
        <taxon>Ramlibacter</taxon>
    </lineage>
</organism>
<dbReference type="eggNOG" id="ENOG5032T52">
    <property type="taxonomic scope" value="Bacteria"/>
</dbReference>
<reference evidence="2" key="1">
    <citation type="submission" date="2006-01" db="EMBL/GenBank/DDBJ databases">
        <title>Genome of the cyst-dividing bacterium Ramlibacter tataouinensis.</title>
        <authorList>
            <person name="Barakat M."/>
            <person name="Ortet P."/>
            <person name="De Luca G."/>
            <person name="Jourlin-Castelli C."/>
            <person name="Ansaldi M."/>
            <person name="Py B."/>
            <person name="Fichant G."/>
            <person name="Coutinho P."/>
            <person name="Voulhoux R."/>
            <person name="Bastien O."/>
            <person name="Roy S."/>
            <person name="Marechal E."/>
            <person name="Henrissat B."/>
            <person name="Quentin Y."/>
            <person name="Noirot P."/>
            <person name="Filloux A."/>
            <person name="Mejean V."/>
            <person name="DuBow M."/>
            <person name="Barras F."/>
            <person name="Heulin T."/>
        </authorList>
    </citation>
    <scope>NUCLEOTIDE SEQUENCE [LARGE SCALE GENOMIC DNA]</scope>
    <source>
        <strain evidence="2">ATCC BAA-407 / DSM 14655 / LMG 21543 / TTB310</strain>
    </source>
</reference>
<dbReference type="Pfam" id="PF07507">
    <property type="entry name" value="WavE"/>
    <property type="match status" value="1"/>
</dbReference>
<accession>F5XYX8</accession>
<dbReference type="KEGG" id="rta:Rta_08840"/>
<reference evidence="1 2" key="2">
    <citation type="journal article" date="2011" name="PLoS ONE">
        <title>The Cyst-Dividing Bacterium Ramlibacter tataouinensis TTB310 Genome Reveals a Well-Stocked Toolbox for Adaptation to a Desert Environment.</title>
        <authorList>
            <person name="De Luca G."/>
            <person name="Barakat M."/>
            <person name="Ortet P."/>
            <person name="Fochesato S."/>
            <person name="Jourlin-Castelli C."/>
            <person name="Ansaldi M."/>
            <person name="Py B."/>
            <person name="Fichant G."/>
            <person name="Coutinho P.M."/>
            <person name="Voulhoux R."/>
            <person name="Bastien O."/>
            <person name="Marechal E."/>
            <person name="Henrissat B."/>
            <person name="Quentin Y."/>
            <person name="Noirot P."/>
            <person name="Filloux A."/>
            <person name="Mejean V."/>
            <person name="Dubow M.S."/>
            <person name="Barras F."/>
            <person name="Barbe V."/>
            <person name="Weissenbach J."/>
            <person name="Mihalcescu I."/>
            <person name="Vermeglio A."/>
            <person name="Achouak W."/>
            <person name="Heulin T."/>
        </authorList>
    </citation>
    <scope>NUCLEOTIDE SEQUENCE [LARGE SCALE GENOMIC DNA]</scope>
    <source>
        <strain evidence="2">ATCC BAA-407 / DSM 14655 / LMG 21543 / TTB310</strain>
    </source>
</reference>
<evidence type="ECO:0000313" key="1">
    <source>
        <dbReference type="EMBL" id="AEG91966.1"/>
    </source>
</evidence>
<evidence type="ECO:0008006" key="3">
    <source>
        <dbReference type="Google" id="ProtNLM"/>
    </source>
</evidence>
<dbReference type="OrthoDB" id="6716726at2"/>
<dbReference type="RefSeq" id="WP_013900199.1">
    <property type="nucleotide sequence ID" value="NC_015677.1"/>
</dbReference>
<dbReference type="Proteomes" id="UP000008385">
    <property type="component" value="Chromosome"/>
</dbReference>
<dbReference type="PATRIC" id="fig|365046.3.peg.903"/>
<sequence length="349" mass="40066">MKTSDITIVFQGSMKPYAQRDTVPFANALKLTRRSIPGARILLSTWEGADIPAGLPIDEVVLSKDPGPLAPLKLTDQKANNINRQIVCTQAGLSAVKTPYAVKLRTDCYLEHASFIDFYETQLRRDQRARRIVANSFFTLDMAVFERIPYHVSDWFQFAATDVLQAYWDVPLMSEAAGRFYERRPHAKGSNVFEKRFRAEFAVEQHMGMHYARRLGYAPPRYLNDTSDEVLRDYRRFLANEVLVLDPWQIGLVFPKYQWVNASLMQGINNFMHLDWLALTGQPSFDEADVPGQLEQAIARRHRLKKIAGMLFDASQPFHGPMFEPSLRGRVVRRLLMRAFRLLRGVARA</sequence>
<dbReference type="AlphaFoldDB" id="F5XYX8"/>
<keyword evidence="2" id="KW-1185">Reference proteome</keyword>
<dbReference type="EMBL" id="CP000245">
    <property type="protein sequence ID" value="AEG91966.1"/>
    <property type="molecule type" value="Genomic_DNA"/>
</dbReference>
<dbReference type="HOGENOM" id="CLU_067518_1_0_4"/>
<proteinExistence type="predicted"/>
<gene>
    <name evidence="1" type="ordered locus">Rta_08840</name>
</gene>
<evidence type="ECO:0000313" key="2">
    <source>
        <dbReference type="Proteomes" id="UP000008385"/>
    </source>
</evidence>
<dbReference type="InterPro" id="IPR011122">
    <property type="entry name" value="WavE"/>
</dbReference>
<dbReference type="STRING" id="365046.Rta_08840"/>